<accession>A0A418W436</accession>
<dbReference type="AlphaFoldDB" id="A0A418W436"/>
<dbReference type="InterPro" id="IPR017748">
    <property type="entry name" value="TagF"/>
</dbReference>
<protein>
    <submittedName>
        <fullName evidence="1">Type VI secretion system-associated protein TagF</fullName>
    </submittedName>
</protein>
<dbReference type="Gene3D" id="3.40.1730.10">
    <property type="entry name" value="pa0076 domain"/>
    <property type="match status" value="1"/>
</dbReference>
<dbReference type="NCBIfam" id="TIGR03373">
    <property type="entry name" value="VI_minor_4"/>
    <property type="match status" value="1"/>
</dbReference>
<comment type="caution">
    <text evidence="1">The sequence shown here is derived from an EMBL/GenBank/DDBJ whole genome shotgun (WGS) entry which is preliminary data.</text>
</comment>
<dbReference type="OrthoDB" id="9801841at2"/>
<reference evidence="1 2" key="1">
    <citation type="submission" date="2018-09" db="EMBL/GenBank/DDBJ databases">
        <authorList>
            <person name="Zhu H."/>
        </authorList>
    </citation>
    <scope>NUCLEOTIDE SEQUENCE [LARGE SCALE GENOMIC DNA]</scope>
    <source>
        <strain evidence="1 2">K2W22B-5</strain>
    </source>
</reference>
<dbReference type="PIRSF" id="PIRSF029287">
    <property type="entry name" value="UCP029287"/>
    <property type="match status" value="1"/>
</dbReference>
<dbReference type="Pfam" id="PF09867">
    <property type="entry name" value="TagF_N"/>
    <property type="match status" value="1"/>
</dbReference>
<organism evidence="1 2">
    <name type="scientific">Azospirillum cavernae</name>
    <dbReference type="NCBI Taxonomy" id="2320860"/>
    <lineage>
        <taxon>Bacteria</taxon>
        <taxon>Pseudomonadati</taxon>
        <taxon>Pseudomonadota</taxon>
        <taxon>Alphaproteobacteria</taxon>
        <taxon>Rhodospirillales</taxon>
        <taxon>Azospirillaceae</taxon>
        <taxon>Azospirillum</taxon>
    </lineage>
</organism>
<sequence>MAADLALRTSSSRPAAPAAWRGGRAGGGYARDHYPRGGFYGVGFHGKLPARGDFVGHGLPREVLEPWDDWLSRALGEAGRRLGGGWERAFAAAPVWRFALSAGLCGDTPLVGLLTPSADRVGRLYPFTLAATLPDTVDLAAAPAACAAWFTRAEAVADDACRAGADVEGLPARLAILGRPEPERVHPASIAMVERLAGPLSAGSSLWWTRGGGRVAPSLLSCHGLPGGARLTAFLDGAWERWGWEDAGE</sequence>
<dbReference type="EMBL" id="QYUL01000001">
    <property type="protein sequence ID" value="RJF84783.1"/>
    <property type="molecule type" value="Genomic_DNA"/>
</dbReference>
<gene>
    <name evidence="1" type="primary">tagF</name>
    <name evidence="1" type="ORF">D3877_09885</name>
</gene>
<keyword evidence="2" id="KW-1185">Reference proteome</keyword>
<evidence type="ECO:0000313" key="2">
    <source>
        <dbReference type="Proteomes" id="UP000283458"/>
    </source>
</evidence>
<name>A0A418W436_9PROT</name>
<dbReference type="InterPro" id="IPR038225">
    <property type="entry name" value="TagF_sf"/>
</dbReference>
<dbReference type="Proteomes" id="UP000283458">
    <property type="component" value="Unassembled WGS sequence"/>
</dbReference>
<proteinExistence type="predicted"/>
<dbReference type="RefSeq" id="WP_119830421.1">
    <property type="nucleotide sequence ID" value="NZ_QYUL01000001.1"/>
</dbReference>
<evidence type="ECO:0000313" key="1">
    <source>
        <dbReference type="EMBL" id="RJF84783.1"/>
    </source>
</evidence>